<gene>
    <name evidence="1" type="ORF">HHL17_08915</name>
</gene>
<dbReference type="PANTHER" id="PTHR42905">
    <property type="entry name" value="PHOSPHOENOLPYRUVATE CARBOXYLASE"/>
    <property type="match status" value="1"/>
</dbReference>
<dbReference type="CDD" id="cd00377">
    <property type="entry name" value="ICL_PEPM"/>
    <property type="match status" value="1"/>
</dbReference>
<dbReference type="EMBL" id="JABBGC010000001">
    <property type="protein sequence ID" value="NML37318.1"/>
    <property type="molecule type" value="Genomic_DNA"/>
</dbReference>
<keyword evidence="1" id="KW-0670">Pyruvate</keyword>
<comment type="caution">
    <text evidence="1">The sequence shown here is derived from an EMBL/GenBank/DDBJ whole genome shotgun (WGS) entry which is preliminary data.</text>
</comment>
<keyword evidence="2" id="KW-1185">Reference proteome</keyword>
<dbReference type="GO" id="GO:0016829">
    <property type="term" value="F:lyase activity"/>
    <property type="evidence" value="ECO:0007669"/>
    <property type="project" value="UniProtKB-KW"/>
</dbReference>
<accession>A0A848GMZ2</accession>
<organism evidence="1 2">
    <name type="scientific">Chitinophaga fulva</name>
    <dbReference type="NCBI Taxonomy" id="2728842"/>
    <lineage>
        <taxon>Bacteria</taxon>
        <taxon>Pseudomonadati</taxon>
        <taxon>Bacteroidota</taxon>
        <taxon>Chitinophagia</taxon>
        <taxon>Chitinophagales</taxon>
        <taxon>Chitinophagaceae</taxon>
        <taxon>Chitinophaga</taxon>
    </lineage>
</organism>
<dbReference type="Proteomes" id="UP000583266">
    <property type="component" value="Unassembled WGS sequence"/>
</dbReference>
<keyword evidence="1" id="KW-0456">Lyase</keyword>
<name>A0A848GMZ2_9BACT</name>
<dbReference type="InterPro" id="IPR040442">
    <property type="entry name" value="Pyrv_kinase-like_dom_sf"/>
</dbReference>
<dbReference type="Gene3D" id="3.20.20.60">
    <property type="entry name" value="Phosphoenolpyruvate-binding domains"/>
    <property type="match status" value="1"/>
</dbReference>
<sequence length="277" mass="30626">MSNTKPDQTQKADQFRALHHSDKLLLLPNVWDHVSTKLITKLNFPAIGTASIATAISNGYPDGEHIPFPRLLEVVRNITAAADYLPVTVDIERGFSGSINKLEENIAALIETGIVGINIEDSNVNHHDLLHIKKQCEKIATIRKVADDLGVRLFINARTDVYFNPDIKNPVEEVLIRAEAYADAGADCIYPILVKTYEEVEEIAEKSPLPINVLLIEPIRDLQRLQAAGVARVSLGPLLFSLALTKIRDSAAALKQHKTEDLFDGELLSYASLHDLL</sequence>
<dbReference type="InterPro" id="IPR015813">
    <property type="entry name" value="Pyrv/PenolPyrv_kinase-like_dom"/>
</dbReference>
<evidence type="ECO:0000313" key="1">
    <source>
        <dbReference type="EMBL" id="NML37318.1"/>
    </source>
</evidence>
<dbReference type="InterPro" id="IPR039556">
    <property type="entry name" value="ICL/PEPM"/>
</dbReference>
<dbReference type="RefSeq" id="WP_169224386.1">
    <property type="nucleotide sequence ID" value="NZ_JABBGC010000001.1"/>
</dbReference>
<proteinExistence type="predicted"/>
<evidence type="ECO:0000313" key="2">
    <source>
        <dbReference type="Proteomes" id="UP000583266"/>
    </source>
</evidence>
<protein>
    <submittedName>
        <fullName evidence="1">Isocitrate lyase/phosphoenolpyruvate mutase family protein</fullName>
    </submittedName>
</protein>
<reference evidence="1 2" key="1">
    <citation type="submission" date="2020-04" db="EMBL/GenBank/DDBJ databases">
        <title>Chitinophaga sp. G-6-1-13 sp. nov., isolated from soil.</title>
        <authorList>
            <person name="Dahal R.H."/>
            <person name="Chaudhary D.K."/>
        </authorList>
    </citation>
    <scope>NUCLEOTIDE SEQUENCE [LARGE SCALE GENOMIC DNA]</scope>
    <source>
        <strain evidence="1 2">G-6-1-13</strain>
    </source>
</reference>
<dbReference type="AlphaFoldDB" id="A0A848GMZ2"/>
<dbReference type="PANTHER" id="PTHR42905:SF16">
    <property type="entry name" value="CARBOXYPHOSPHONOENOLPYRUVATE PHOSPHONOMUTASE-LIKE PROTEIN (AFU_ORTHOLOGUE AFUA_5G07230)"/>
    <property type="match status" value="1"/>
</dbReference>
<dbReference type="Pfam" id="PF13714">
    <property type="entry name" value="PEP_mutase"/>
    <property type="match status" value="1"/>
</dbReference>
<dbReference type="SUPFAM" id="SSF51621">
    <property type="entry name" value="Phosphoenolpyruvate/pyruvate domain"/>
    <property type="match status" value="1"/>
</dbReference>